<evidence type="ECO:0000313" key="1">
    <source>
        <dbReference type="EMBL" id="PIB80562.1"/>
    </source>
</evidence>
<sequence>MSLNYGTAPPPTQFGIGVLLPLGLPVAPMRDEETPLPSYVVNGIAGPDDKYILNAIISLHTFAKGNTPAEGVAIADEWAWKAHYRIIGLTPGDHVTLPNGTTAQPGWPKTDQMPVFQPYRDPFIMRYYARYVIPLRFTA</sequence>
<gene>
    <name evidence="1" type="ORF">CQY23_03205</name>
</gene>
<dbReference type="RefSeq" id="WP_083129682.1">
    <property type="nucleotide sequence ID" value="NZ_PDKV01000002.1"/>
</dbReference>
<reference evidence="1 2" key="1">
    <citation type="journal article" date="2017" name="Infect. Genet. Evol.">
        <title>The new phylogeny of the genus Mycobacterium: The old and the news.</title>
        <authorList>
            <person name="Tortoli E."/>
            <person name="Fedrizzi T."/>
            <person name="Meehan C.J."/>
            <person name="Trovato A."/>
            <person name="Grottola A."/>
            <person name="Giacobazzi E."/>
            <person name="Serpini G.F."/>
            <person name="Tagliazucchi S."/>
            <person name="Fabio A."/>
            <person name="Bettua C."/>
            <person name="Bertorelli R."/>
            <person name="Frascaro F."/>
            <person name="De Sanctis V."/>
            <person name="Pecorari M."/>
            <person name="Jousson O."/>
            <person name="Segata N."/>
            <person name="Cirillo D.M."/>
        </authorList>
    </citation>
    <scope>NUCLEOTIDE SEQUENCE [LARGE SCALE GENOMIC DNA]</scope>
    <source>
        <strain evidence="1 2">NCTC 12882</strain>
    </source>
</reference>
<dbReference type="AlphaFoldDB" id="A0A2G5PQJ3"/>
<name>A0A2G5PQJ3_MYCCE</name>
<evidence type="ECO:0000313" key="2">
    <source>
        <dbReference type="Proteomes" id="UP000230971"/>
    </source>
</evidence>
<dbReference type="Proteomes" id="UP000230971">
    <property type="component" value="Unassembled WGS sequence"/>
</dbReference>
<dbReference type="OrthoDB" id="4739394at2"/>
<organism evidence="1 2">
    <name type="scientific">Mycobacterium celatum</name>
    <dbReference type="NCBI Taxonomy" id="28045"/>
    <lineage>
        <taxon>Bacteria</taxon>
        <taxon>Bacillati</taxon>
        <taxon>Actinomycetota</taxon>
        <taxon>Actinomycetes</taxon>
        <taxon>Mycobacteriales</taxon>
        <taxon>Mycobacteriaceae</taxon>
        <taxon>Mycobacterium</taxon>
    </lineage>
</organism>
<accession>A0A2G5PQJ3</accession>
<protein>
    <submittedName>
        <fullName evidence="1">Uncharacterized protein</fullName>
    </submittedName>
</protein>
<dbReference type="EMBL" id="PDKV01000002">
    <property type="protein sequence ID" value="PIB80562.1"/>
    <property type="molecule type" value="Genomic_DNA"/>
</dbReference>
<comment type="caution">
    <text evidence="1">The sequence shown here is derived from an EMBL/GenBank/DDBJ whole genome shotgun (WGS) entry which is preliminary data.</text>
</comment>
<proteinExistence type="predicted"/>